<comment type="caution">
    <text evidence="19">The sequence shown here is derived from an EMBL/GenBank/DDBJ whole genome shotgun (WGS) entry which is preliminary data.</text>
</comment>
<evidence type="ECO:0000256" key="9">
    <source>
        <dbReference type="ARBA" id="ARBA00023027"/>
    </source>
</evidence>
<evidence type="ECO:0000313" key="20">
    <source>
        <dbReference type="Proteomes" id="UP000449710"/>
    </source>
</evidence>
<organism evidence="19 20">
    <name type="scientific">Isachenkonia alkalipeptolytica</name>
    <dbReference type="NCBI Taxonomy" id="2565777"/>
    <lineage>
        <taxon>Bacteria</taxon>
        <taxon>Bacillati</taxon>
        <taxon>Bacillota</taxon>
        <taxon>Clostridia</taxon>
        <taxon>Eubacteriales</taxon>
        <taxon>Clostridiaceae</taxon>
        <taxon>Isachenkonia</taxon>
    </lineage>
</organism>
<protein>
    <recommendedName>
        <fullName evidence="4 16">Dihydrolipoyl dehydrogenase</fullName>
        <ecNumber evidence="3 16">1.8.1.4</ecNumber>
    </recommendedName>
</protein>
<sequence>MKDVIVIGGGPGGYVAAIRAAQLGADVTVIEKENLGGTCLNKGCIPTKALFKNAEMVHSIGTMKEFGVNLEGGFTIDIPQIHKRKEEVVFKLVDGVRRILNSYDIETVYGEATIKDRNRVKVQKNDGETIDVETKNIIIATGATPFIPENLRVDHPGIMTSDEIINFDNIPKSLVIIGGGVIGMEFANIFHAMGTEVHVVEHNERILHRLDSDLSKRLQAHVKKQGMKIHNNALVKELNPQEDGSIEVIGERKGKELKVDCEKVLVAVGRRPNLEGMNLEDLGVHHSPRGIEVNENYETNVEGIYAIGDVTGGIMLAHEASHHGIIAAEASMNKRITHNGSTIPSAIFTSPEVATVGLSEEEAKAKKMDYVTSKFMFGGNGKALAMGDTQGFIKVIANGDTIVGVHIMGLNASDLIHEGVLAVSKGMRIDDITGTVHAHPTMSEGFAEAVLGLKGVSIHALASKKKKSKG</sequence>
<comment type="miscellaneous">
    <text evidence="16">The active site is a redox-active disulfide bond.</text>
</comment>
<feature type="disulfide bond" description="Redox-active" evidence="15">
    <location>
        <begin position="39"/>
        <end position="44"/>
    </location>
</feature>
<evidence type="ECO:0000256" key="16">
    <source>
        <dbReference type="RuleBase" id="RU003692"/>
    </source>
</evidence>
<evidence type="ECO:0000256" key="11">
    <source>
        <dbReference type="ARBA" id="ARBA00023284"/>
    </source>
</evidence>
<dbReference type="PRINTS" id="PR00368">
    <property type="entry name" value="FADPNR"/>
</dbReference>
<dbReference type="InterPro" id="IPR001100">
    <property type="entry name" value="Pyr_nuc-diS_OxRdtase"/>
</dbReference>
<gene>
    <name evidence="19" type="primary">lpdA</name>
    <name evidence="19" type="ORF">ISALK_05925</name>
</gene>
<evidence type="ECO:0000256" key="2">
    <source>
        <dbReference type="ARBA" id="ARBA00007532"/>
    </source>
</evidence>
<name>A0AA44BED3_9CLOT</name>
<dbReference type="Gene3D" id="3.30.390.30">
    <property type="match status" value="1"/>
</dbReference>
<evidence type="ECO:0000256" key="8">
    <source>
        <dbReference type="ARBA" id="ARBA00023002"/>
    </source>
</evidence>
<reference evidence="19 20" key="1">
    <citation type="submission" date="2019-04" db="EMBL/GenBank/DDBJ databases">
        <title>Isachenkonia alkalipeptolytica gen. nov. sp. nov. a new anaerobic, alkiliphilic organothrophic bacterium capable to reduce synthesized ferrihydrite isolated from a soda lake.</title>
        <authorList>
            <person name="Toshchakov S.V."/>
            <person name="Zavarzina D.G."/>
            <person name="Zhilina T.N."/>
            <person name="Kostrikina N.A."/>
            <person name="Kublanov I.V."/>
        </authorList>
    </citation>
    <scope>NUCLEOTIDE SEQUENCE [LARGE SCALE GENOMIC DNA]</scope>
    <source>
        <strain evidence="19 20">Z-1701</strain>
    </source>
</reference>
<dbReference type="PRINTS" id="PR00411">
    <property type="entry name" value="PNDRDTASEI"/>
</dbReference>
<evidence type="ECO:0000256" key="3">
    <source>
        <dbReference type="ARBA" id="ARBA00012608"/>
    </source>
</evidence>
<feature type="binding site" evidence="14">
    <location>
        <position position="201"/>
    </location>
    <ligand>
        <name>NAD(+)</name>
        <dbReference type="ChEBI" id="CHEBI:57540"/>
    </ligand>
</feature>
<comment type="similarity">
    <text evidence="2 16">Belongs to the class-I pyridine nucleotide-disulfide oxidoreductase family.</text>
</comment>
<keyword evidence="5" id="KW-0963">Cytoplasm</keyword>
<feature type="binding site" evidence="14">
    <location>
        <position position="309"/>
    </location>
    <ligand>
        <name>FAD</name>
        <dbReference type="ChEBI" id="CHEBI:57692"/>
    </ligand>
</feature>
<keyword evidence="10" id="KW-1015">Disulfide bond</keyword>
<keyword evidence="14" id="KW-0547">Nucleotide-binding</keyword>
<dbReference type="GO" id="GO:0006103">
    <property type="term" value="P:2-oxoglutarate metabolic process"/>
    <property type="evidence" value="ECO:0007669"/>
    <property type="project" value="TreeGrafter"/>
</dbReference>
<dbReference type="InterPro" id="IPR050151">
    <property type="entry name" value="Class-I_Pyr_Nuc-Dis_Oxidored"/>
</dbReference>
<dbReference type="Proteomes" id="UP000449710">
    <property type="component" value="Unassembled WGS sequence"/>
</dbReference>
<feature type="domain" description="FAD/NAD(P)-binding" evidence="18">
    <location>
        <begin position="2"/>
        <end position="324"/>
    </location>
</feature>
<feature type="domain" description="Pyridine nucleotide-disulphide oxidoreductase dimerisation" evidence="17">
    <location>
        <begin position="343"/>
        <end position="449"/>
    </location>
</feature>
<evidence type="ECO:0000259" key="17">
    <source>
        <dbReference type="Pfam" id="PF02852"/>
    </source>
</evidence>
<evidence type="ECO:0000256" key="6">
    <source>
        <dbReference type="ARBA" id="ARBA00022630"/>
    </source>
</evidence>
<evidence type="ECO:0000256" key="4">
    <source>
        <dbReference type="ARBA" id="ARBA00016961"/>
    </source>
</evidence>
<evidence type="ECO:0000256" key="12">
    <source>
        <dbReference type="ARBA" id="ARBA00049187"/>
    </source>
</evidence>
<dbReference type="GO" id="GO:0005737">
    <property type="term" value="C:cytoplasm"/>
    <property type="evidence" value="ECO:0007669"/>
    <property type="project" value="UniProtKB-SubCell"/>
</dbReference>
<comment type="cofactor">
    <cofactor evidence="14 16">
        <name>FAD</name>
        <dbReference type="ChEBI" id="CHEBI:57692"/>
    </cofactor>
    <text evidence="14 16">Binds 1 FAD per subunit.</text>
</comment>
<proteinExistence type="inferred from homology"/>
<dbReference type="PROSITE" id="PS00076">
    <property type="entry name" value="PYRIDINE_REDOX_1"/>
    <property type="match status" value="1"/>
</dbReference>
<dbReference type="InterPro" id="IPR023753">
    <property type="entry name" value="FAD/NAD-binding_dom"/>
</dbReference>
<dbReference type="InterPro" id="IPR036188">
    <property type="entry name" value="FAD/NAD-bd_sf"/>
</dbReference>
<dbReference type="InterPro" id="IPR012999">
    <property type="entry name" value="Pyr_OxRdtase_I_AS"/>
</dbReference>
<keyword evidence="9 14" id="KW-0520">NAD</keyword>
<dbReference type="FunFam" id="3.30.390.30:FF:000001">
    <property type="entry name" value="Dihydrolipoyl dehydrogenase"/>
    <property type="match status" value="1"/>
</dbReference>
<keyword evidence="7 14" id="KW-0274">FAD</keyword>
<dbReference type="NCBIfam" id="TIGR01350">
    <property type="entry name" value="lipoamide_DH"/>
    <property type="match status" value="1"/>
</dbReference>
<dbReference type="Pfam" id="PF07992">
    <property type="entry name" value="Pyr_redox_2"/>
    <property type="match status" value="1"/>
</dbReference>
<keyword evidence="11 16" id="KW-0676">Redox-active center</keyword>
<feature type="binding site" evidence="14">
    <location>
        <position position="48"/>
    </location>
    <ligand>
        <name>FAD</name>
        <dbReference type="ChEBI" id="CHEBI:57692"/>
    </ligand>
</feature>
<dbReference type="EC" id="1.8.1.4" evidence="3 16"/>
<dbReference type="InterPro" id="IPR006258">
    <property type="entry name" value="Lipoamide_DH"/>
</dbReference>
<evidence type="ECO:0000256" key="14">
    <source>
        <dbReference type="PIRSR" id="PIRSR000350-3"/>
    </source>
</evidence>
<evidence type="ECO:0000256" key="10">
    <source>
        <dbReference type="ARBA" id="ARBA00023157"/>
    </source>
</evidence>
<keyword evidence="6 16" id="KW-0285">Flavoprotein</keyword>
<evidence type="ECO:0000259" key="18">
    <source>
        <dbReference type="Pfam" id="PF07992"/>
    </source>
</evidence>
<dbReference type="RefSeq" id="WP_160720129.1">
    <property type="nucleotide sequence ID" value="NZ_SUMG01000005.1"/>
</dbReference>
<evidence type="ECO:0000256" key="15">
    <source>
        <dbReference type="PIRSR" id="PIRSR000350-4"/>
    </source>
</evidence>
<evidence type="ECO:0000256" key="13">
    <source>
        <dbReference type="PIRSR" id="PIRSR000350-2"/>
    </source>
</evidence>
<comment type="catalytic activity">
    <reaction evidence="12 16">
        <text>N(6)-[(R)-dihydrolipoyl]-L-lysyl-[protein] + NAD(+) = N(6)-[(R)-lipoyl]-L-lysyl-[protein] + NADH + H(+)</text>
        <dbReference type="Rhea" id="RHEA:15045"/>
        <dbReference type="Rhea" id="RHEA-COMP:10474"/>
        <dbReference type="Rhea" id="RHEA-COMP:10475"/>
        <dbReference type="ChEBI" id="CHEBI:15378"/>
        <dbReference type="ChEBI" id="CHEBI:57540"/>
        <dbReference type="ChEBI" id="CHEBI:57945"/>
        <dbReference type="ChEBI" id="CHEBI:83099"/>
        <dbReference type="ChEBI" id="CHEBI:83100"/>
        <dbReference type="EC" id="1.8.1.4"/>
    </reaction>
</comment>
<feature type="active site" description="Proton acceptor" evidence="13">
    <location>
        <position position="439"/>
    </location>
</feature>
<dbReference type="InterPro" id="IPR016156">
    <property type="entry name" value="FAD/NAD-linked_Rdtase_dimer_sf"/>
</dbReference>
<evidence type="ECO:0000313" key="19">
    <source>
        <dbReference type="EMBL" id="NBG88035.1"/>
    </source>
</evidence>
<evidence type="ECO:0000256" key="7">
    <source>
        <dbReference type="ARBA" id="ARBA00022827"/>
    </source>
</evidence>
<feature type="binding site" evidence="14">
    <location>
        <begin position="178"/>
        <end position="185"/>
    </location>
    <ligand>
        <name>NAD(+)</name>
        <dbReference type="ChEBI" id="CHEBI:57540"/>
    </ligand>
</feature>
<dbReference type="InterPro" id="IPR004099">
    <property type="entry name" value="Pyr_nucl-diS_OxRdtase_dimer"/>
</dbReference>
<evidence type="ECO:0000256" key="5">
    <source>
        <dbReference type="ARBA" id="ARBA00022490"/>
    </source>
</evidence>
<accession>A0AA44BED3</accession>
<dbReference type="AlphaFoldDB" id="A0AA44BED3"/>
<keyword evidence="8 16" id="KW-0560">Oxidoreductase</keyword>
<dbReference type="SUPFAM" id="SSF55424">
    <property type="entry name" value="FAD/NAD-linked reductases, dimerisation (C-terminal) domain"/>
    <property type="match status" value="1"/>
</dbReference>
<comment type="subcellular location">
    <subcellularLocation>
        <location evidence="1">Cytoplasm</location>
    </subcellularLocation>
</comment>
<keyword evidence="20" id="KW-1185">Reference proteome</keyword>
<dbReference type="PANTHER" id="PTHR22912">
    <property type="entry name" value="DISULFIDE OXIDOREDUCTASE"/>
    <property type="match status" value="1"/>
</dbReference>
<dbReference type="SUPFAM" id="SSF51905">
    <property type="entry name" value="FAD/NAD(P)-binding domain"/>
    <property type="match status" value="1"/>
</dbReference>
<dbReference type="Pfam" id="PF02852">
    <property type="entry name" value="Pyr_redox_dim"/>
    <property type="match status" value="1"/>
</dbReference>
<dbReference type="PIRSF" id="PIRSF000350">
    <property type="entry name" value="Mercury_reductase_MerA"/>
    <property type="match status" value="1"/>
</dbReference>
<dbReference type="Gene3D" id="3.50.50.60">
    <property type="entry name" value="FAD/NAD(P)-binding domain"/>
    <property type="match status" value="2"/>
</dbReference>
<dbReference type="EMBL" id="SUMG01000005">
    <property type="protein sequence ID" value="NBG88035.1"/>
    <property type="molecule type" value="Genomic_DNA"/>
</dbReference>
<dbReference type="GO" id="GO:0050660">
    <property type="term" value="F:flavin adenine dinucleotide binding"/>
    <property type="evidence" value="ECO:0007669"/>
    <property type="project" value="InterPro"/>
</dbReference>
<feature type="binding site" evidence="14">
    <location>
        <position position="269"/>
    </location>
    <ligand>
        <name>NAD(+)</name>
        <dbReference type="ChEBI" id="CHEBI:57540"/>
    </ligand>
</feature>
<dbReference type="GO" id="GO:0004148">
    <property type="term" value="F:dihydrolipoyl dehydrogenase (NADH) activity"/>
    <property type="evidence" value="ECO:0007669"/>
    <property type="project" value="UniProtKB-EC"/>
</dbReference>
<dbReference type="PANTHER" id="PTHR22912:SF217">
    <property type="entry name" value="DIHYDROLIPOYL DEHYDROGENASE"/>
    <property type="match status" value="1"/>
</dbReference>
<evidence type="ECO:0000256" key="1">
    <source>
        <dbReference type="ARBA" id="ARBA00004496"/>
    </source>
</evidence>
<feature type="binding site" evidence="14">
    <location>
        <begin position="315"/>
        <end position="318"/>
    </location>
    <ligand>
        <name>FAD</name>
        <dbReference type="ChEBI" id="CHEBI:57692"/>
    </ligand>
</feature>